<keyword evidence="2" id="KW-1185">Reference proteome</keyword>
<organism evidence="1 2">
    <name type="scientific">Portunus trituberculatus</name>
    <name type="common">Swimming crab</name>
    <name type="synonym">Neptunus trituberculatus</name>
    <dbReference type="NCBI Taxonomy" id="210409"/>
    <lineage>
        <taxon>Eukaryota</taxon>
        <taxon>Metazoa</taxon>
        <taxon>Ecdysozoa</taxon>
        <taxon>Arthropoda</taxon>
        <taxon>Crustacea</taxon>
        <taxon>Multicrustacea</taxon>
        <taxon>Malacostraca</taxon>
        <taxon>Eumalacostraca</taxon>
        <taxon>Eucarida</taxon>
        <taxon>Decapoda</taxon>
        <taxon>Pleocyemata</taxon>
        <taxon>Brachyura</taxon>
        <taxon>Eubrachyura</taxon>
        <taxon>Portunoidea</taxon>
        <taxon>Portunidae</taxon>
        <taxon>Portuninae</taxon>
        <taxon>Portunus</taxon>
    </lineage>
</organism>
<evidence type="ECO:0000313" key="2">
    <source>
        <dbReference type="Proteomes" id="UP000324222"/>
    </source>
</evidence>
<protein>
    <submittedName>
        <fullName evidence="1">Uncharacterized protein</fullName>
    </submittedName>
</protein>
<name>A0A5B7F4W2_PORTR</name>
<dbReference type="Proteomes" id="UP000324222">
    <property type="component" value="Unassembled WGS sequence"/>
</dbReference>
<evidence type="ECO:0000313" key="1">
    <source>
        <dbReference type="EMBL" id="MPC40198.1"/>
    </source>
</evidence>
<sequence length="131" mass="14083">MCFLLGCIGGVFLYPAKEFGHPGVGSGFTFLGASTEAEGGHTDLNELGAFLYIERSARVPLAGILFALLICSTQHPFTDLEVPTICVQNWQHHLLQLVWLFPACHQSSPTTSNALHPCIILGVILGQTYGA</sequence>
<accession>A0A5B7F4W2</accession>
<dbReference type="AlphaFoldDB" id="A0A5B7F4W2"/>
<dbReference type="EMBL" id="VSRR010004612">
    <property type="protein sequence ID" value="MPC40198.1"/>
    <property type="molecule type" value="Genomic_DNA"/>
</dbReference>
<comment type="caution">
    <text evidence="1">The sequence shown here is derived from an EMBL/GenBank/DDBJ whole genome shotgun (WGS) entry which is preliminary data.</text>
</comment>
<reference evidence="1 2" key="1">
    <citation type="submission" date="2019-05" db="EMBL/GenBank/DDBJ databases">
        <title>Another draft genome of Portunus trituberculatus and its Hox gene families provides insights of decapod evolution.</title>
        <authorList>
            <person name="Jeong J.-H."/>
            <person name="Song I."/>
            <person name="Kim S."/>
            <person name="Choi T."/>
            <person name="Kim D."/>
            <person name="Ryu S."/>
            <person name="Kim W."/>
        </authorList>
    </citation>
    <scope>NUCLEOTIDE SEQUENCE [LARGE SCALE GENOMIC DNA]</scope>
    <source>
        <tissue evidence="1">Muscle</tissue>
    </source>
</reference>
<gene>
    <name evidence="1" type="ORF">E2C01_033754</name>
</gene>
<proteinExistence type="predicted"/>